<keyword evidence="1" id="KW-0802">TPR repeat</keyword>
<dbReference type="STRING" id="966.BTA35_0202440"/>
<accession>A0A1T1HF90</accession>
<keyword evidence="3" id="KW-1185">Reference proteome</keyword>
<dbReference type="Proteomes" id="UP000190064">
    <property type="component" value="Unassembled WGS sequence"/>
</dbReference>
<organism evidence="2 3">
    <name type="scientific">Oceanospirillum linum</name>
    <dbReference type="NCBI Taxonomy" id="966"/>
    <lineage>
        <taxon>Bacteria</taxon>
        <taxon>Pseudomonadati</taxon>
        <taxon>Pseudomonadota</taxon>
        <taxon>Gammaproteobacteria</taxon>
        <taxon>Oceanospirillales</taxon>
        <taxon>Oceanospirillaceae</taxon>
        <taxon>Oceanospirillum</taxon>
    </lineage>
</organism>
<dbReference type="EMBL" id="MTSD02000001">
    <property type="protein sequence ID" value="OOV88390.1"/>
    <property type="molecule type" value="Genomic_DNA"/>
</dbReference>
<dbReference type="InterPro" id="IPR011990">
    <property type="entry name" value="TPR-like_helical_dom_sf"/>
</dbReference>
<evidence type="ECO:0000256" key="1">
    <source>
        <dbReference type="PROSITE-ProRule" id="PRU00339"/>
    </source>
</evidence>
<protein>
    <submittedName>
        <fullName evidence="2">Uncharacterized protein</fullName>
    </submittedName>
</protein>
<feature type="repeat" description="TPR" evidence="1">
    <location>
        <begin position="40"/>
        <end position="73"/>
    </location>
</feature>
<name>A0A1T1HF90_OCELI</name>
<dbReference type="PROSITE" id="PS50005">
    <property type="entry name" value="TPR"/>
    <property type="match status" value="1"/>
</dbReference>
<dbReference type="SUPFAM" id="SSF48452">
    <property type="entry name" value="TPR-like"/>
    <property type="match status" value="1"/>
</dbReference>
<reference evidence="2" key="1">
    <citation type="submission" date="2017-02" db="EMBL/GenBank/DDBJ databases">
        <title>Draft Genome Sequence of the Salt Water Bacterium Oceanospirillum linum ATCC 11336.</title>
        <authorList>
            <person name="Trachtenberg A.M."/>
            <person name="Carney J.G."/>
            <person name="Linnane J.D."/>
            <person name="Rheaume B.A."/>
            <person name="Pitts N.L."/>
            <person name="Mykles D.L."/>
            <person name="Maclea K.S."/>
        </authorList>
    </citation>
    <scope>NUCLEOTIDE SEQUENCE [LARGE SCALE GENOMIC DNA]</scope>
    <source>
        <strain evidence="2">ATCC 11336</strain>
    </source>
</reference>
<gene>
    <name evidence="2" type="ORF">BTA35_0202440</name>
</gene>
<dbReference type="Pfam" id="PF13181">
    <property type="entry name" value="TPR_8"/>
    <property type="match status" value="2"/>
</dbReference>
<comment type="caution">
    <text evidence="2">The sequence shown here is derived from an EMBL/GenBank/DDBJ whole genome shotgun (WGS) entry which is preliminary data.</text>
</comment>
<proteinExistence type="predicted"/>
<dbReference type="Gene3D" id="1.25.40.10">
    <property type="entry name" value="Tetratricopeptide repeat domain"/>
    <property type="match status" value="2"/>
</dbReference>
<sequence>MNEMLLLIILVTAIATGFFLGQKTKNKSRGRKVPLTENSLNKDYFTGLTYLLNDQQDQAIETFMRVLEINPETVDTHIAMGNLFRSKGETEKAIRLHQNLFARPTLSKPLTQQVQLELARDFFAAGLFDRAERLLLEITKAHSDDIRLQVLKLLLRIYEQEKEWQKAIDISGNRLLRDLPEQRIAIAHYYCELAEHLLKQNETIQAKKYLKQALYNDPNCIRANWSTAHLELKNKNIRKGKSLLLRIPQQDKRYYSLVLPELSSIMSEKELSPVLNEALEAFPSQTALSLKTNLIRQKHGARSSLEYLEAYSTRQQSASPYVATLEIQLIRELTPSEDIHGHLTQLEQQLTRYENKQHKSRCISCGFKSNHSPLWQCHKCRSWGTVRPDDML</sequence>
<dbReference type="InterPro" id="IPR019734">
    <property type="entry name" value="TPR_rpt"/>
</dbReference>
<dbReference type="AlphaFoldDB" id="A0A1T1HF90"/>
<dbReference type="Pfam" id="PF13176">
    <property type="entry name" value="TPR_7"/>
    <property type="match status" value="1"/>
</dbReference>
<dbReference type="RefSeq" id="WP_077242824.1">
    <property type="nucleotide sequence ID" value="NZ_FXTS01000001.1"/>
</dbReference>
<dbReference type="Pfam" id="PF13432">
    <property type="entry name" value="TPR_16"/>
    <property type="match status" value="1"/>
</dbReference>
<evidence type="ECO:0000313" key="3">
    <source>
        <dbReference type="Proteomes" id="UP000190064"/>
    </source>
</evidence>
<dbReference type="SMART" id="SM00028">
    <property type="entry name" value="TPR"/>
    <property type="match status" value="3"/>
</dbReference>
<evidence type="ECO:0000313" key="2">
    <source>
        <dbReference type="EMBL" id="OOV88390.1"/>
    </source>
</evidence>